<evidence type="ECO:0000313" key="1">
    <source>
        <dbReference type="EMBL" id="GJT75182.1"/>
    </source>
</evidence>
<protein>
    <submittedName>
        <fullName evidence="1">Uncharacterized protein</fullName>
    </submittedName>
</protein>
<sequence length="210" mass="23426">MVAKKTITEPAGTKALIPIEKENKFYKSILNGREEVFKGKWEEGGVWAGKCVGLITASHVPGTWNPCIDHVPLVELGQKAWLEFKELDAAAGITAHAGIVYPIDKKTITPVKKECPFFNFIGDFPLQAFNKSYQMCVNKSSNENIIECKFDDGAITLETFVLTDRKPSGQEGVKFSQKSTYETIKDRWSDPEVDYEVCGMVRRRTKGGGL</sequence>
<comment type="caution">
    <text evidence="1">The sequence shown here is derived from an EMBL/GenBank/DDBJ whole genome shotgun (WGS) entry which is preliminary data.</text>
</comment>
<reference evidence="1" key="2">
    <citation type="submission" date="2022-01" db="EMBL/GenBank/DDBJ databases">
        <authorList>
            <person name="Yamashiro T."/>
            <person name="Shiraishi A."/>
            <person name="Satake H."/>
            <person name="Nakayama K."/>
        </authorList>
    </citation>
    <scope>NUCLEOTIDE SEQUENCE</scope>
</reference>
<gene>
    <name evidence="1" type="ORF">Tco_1041907</name>
</gene>
<reference evidence="1" key="1">
    <citation type="journal article" date="2022" name="Int. J. Mol. Sci.">
        <title>Draft Genome of Tanacetum Coccineum: Genomic Comparison of Closely Related Tanacetum-Family Plants.</title>
        <authorList>
            <person name="Yamashiro T."/>
            <person name="Shiraishi A."/>
            <person name="Nakayama K."/>
            <person name="Satake H."/>
        </authorList>
    </citation>
    <scope>NUCLEOTIDE SEQUENCE</scope>
</reference>
<evidence type="ECO:0000313" key="2">
    <source>
        <dbReference type="Proteomes" id="UP001151760"/>
    </source>
</evidence>
<organism evidence="1 2">
    <name type="scientific">Tanacetum coccineum</name>
    <dbReference type="NCBI Taxonomy" id="301880"/>
    <lineage>
        <taxon>Eukaryota</taxon>
        <taxon>Viridiplantae</taxon>
        <taxon>Streptophyta</taxon>
        <taxon>Embryophyta</taxon>
        <taxon>Tracheophyta</taxon>
        <taxon>Spermatophyta</taxon>
        <taxon>Magnoliopsida</taxon>
        <taxon>eudicotyledons</taxon>
        <taxon>Gunneridae</taxon>
        <taxon>Pentapetalae</taxon>
        <taxon>asterids</taxon>
        <taxon>campanulids</taxon>
        <taxon>Asterales</taxon>
        <taxon>Asteraceae</taxon>
        <taxon>Asteroideae</taxon>
        <taxon>Anthemideae</taxon>
        <taxon>Anthemidinae</taxon>
        <taxon>Tanacetum</taxon>
    </lineage>
</organism>
<proteinExistence type="predicted"/>
<dbReference type="Proteomes" id="UP001151760">
    <property type="component" value="Unassembled WGS sequence"/>
</dbReference>
<keyword evidence="2" id="KW-1185">Reference proteome</keyword>
<dbReference type="EMBL" id="BQNB010018509">
    <property type="protein sequence ID" value="GJT75182.1"/>
    <property type="molecule type" value="Genomic_DNA"/>
</dbReference>
<name>A0ABQ5GHG4_9ASTR</name>
<accession>A0ABQ5GHG4</accession>